<dbReference type="EMBL" id="VSRR010072494">
    <property type="protein sequence ID" value="MPC86782.1"/>
    <property type="molecule type" value="Genomic_DNA"/>
</dbReference>
<organism evidence="1 2">
    <name type="scientific">Portunus trituberculatus</name>
    <name type="common">Swimming crab</name>
    <name type="synonym">Neptunus trituberculatus</name>
    <dbReference type="NCBI Taxonomy" id="210409"/>
    <lineage>
        <taxon>Eukaryota</taxon>
        <taxon>Metazoa</taxon>
        <taxon>Ecdysozoa</taxon>
        <taxon>Arthropoda</taxon>
        <taxon>Crustacea</taxon>
        <taxon>Multicrustacea</taxon>
        <taxon>Malacostraca</taxon>
        <taxon>Eumalacostraca</taxon>
        <taxon>Eucarida</taxon>
        <taxon>Decapoda</taxon>
        <taxon>Pleocyemata</taxon>
        <taxon>Brachyura</taxon>
        <taxon>Eubrachyura</taxon>
        <taxon>Portunoidea</taxon>
        <taxon>Portunidae</taxon>
        <taxon>Portuninae</taxon>
        <taxon>Portunus</taxon>
    </lineage>
</organism>
<reference evidence="1 2" key="1">
    <citation type="submission" date="2019-05" db="EMBL/GenBank/DDBJ databases">
        <title>Another draft genome of Portunus trituberculatus and its Hox gene families provides insights of decapod evolution.</title>
        <authorList>
            <person name="Jeong J.-H."/>
            <person name="Song I."/>
            <person name="Kim S."/>
            <person name="Choi T."/>
            <person name="Kim D."/>
            <person name="Ryu S."/>
            <person name="Kim W."/>
        </authorList>
    </citation>
    <scope>NUCLEOTIDE SEQUENCE [LARGE SCALE GENOMIC DNA]</scope>
    <source>
        <tissue evidence="1">Muscle</tissue>
    </source>
</reference>
<protein>
    <submittedName>
        <fullName evidence="1">Uncharacterized protein</fullName>
    </submittedName>
</protein>
<name>A0A5B7ISC8_PORTR</name>
<dbReference type="Proteomes" id="UP000324222">
    <property type="component" value="Unassembled WGS sequence"/>
</dbReference>
<keyword evidence="2" id="KW-1185">Reference proteome</keyword>
<accession>A0A5B7ISC8</accession>
<comment type="caution">
    <text evidence="1">The sequence shown here is derived from an EMBL/GenBank/DDBJ whole genome shotgun (WGS) entry which is preliminary data.</text>
</comment>
<sequence>MDSAPRTDYGQEL</sequence>
<gene>
    <name evidence="1" type="ORF">E2C01_081618</name>
</gene>
<proteinExistence type="predicted"/>
<evidence type="ECO:0000313" key="2">
    <source>
        <dbReference type="Proteomes" id="UP000324222"/>
    </source>
</evidence>
<evidence type="ECO:0000313" key="1">
    <source>
        <dbReference type="EMBL" id="MPC86782.1"/>
    </source>
</evidence>